<organism evidence="2">
    <name type="scientific">Brachypodium distachyon</name>
    <name type="common">Purple false brome</name>
    <name type="synonym">Trachynia distachya</name>
    <dbReference type="NCBI Taxonomy" id="15368"/>
    <lineage>
        <taxon>Eukaryota</taxon>
        <taxon>Viridiplantae</taxon>
        <taxon>Streptophyta</taxon>
        <taxon>Embryophyta</taxon>
        <taxon>Tracheophyta</taxon>
        <taxon>Spermatophyta</taxon>
        <taxon>Magnoliopsida</taxon>
        <taxon>Liliopsida</taxon>
        <taxon>Poales</taxon>
        <taxon>Poaceae</taxon>
        <taxon>BOP clade</taxon>
        <taxon>Pooideae</taxon>
        <taxon>Stipodae</taxon>
        <taxon>Brachypodieae</taxon>
        <taxon>Brachypodium</taxon>
    </lineage>
</organism>
<accession>A0A2K2DD59</accession>
<dbReference type="Proteomes" id="UP000008810">
    <property type="component" value="Chromosome 2"/>
</dbReference>
<reference evidence="2" key="2">
    <citation type="submission" date="2017-06" db="EMBL/GenBank/DDBJ databases">
        <title>WGS assembly of Brachypodium distachyon.</title>
        <authorList>
            <consortium name="The International Brachypodium Initiative"/>
            <person name="Lucas S."/>
            <person name="Harmon-Smith M."/>
            <person name="Lail K."/>
            <person name="Tice H."/>
            <person name="Grimwood J."/>
            <person name="Bruce D."/>
            <person name="Barry K."/>
            <person name="Shu S."/>
            <person name="Lindquist E."/>
            <person name="Wang M."/>
            <person name="Pitluck S."/>
            <person name="Vogel J.P."/>
            <person name="Garvin D.F."/>
            <person name="Mockler T.C."/>
            <person name="Schmutz J."/>
            <person name="Rokhsar D."/>
            <person name="Bevan M.W."/>
        </authorList>
    </citation>
    <scope>NUCLEOTIDE SEQUENCE</scope>
    <source>
        <strain evidence="2">Bd21</strain>
    </source>
</reference>
<keyword evidence="1" id="KW-0812">Transmembrane</keyword>
<dbReference type="InParanoid" id="A0A2K2DD59"/>
<evidence type="ECO:0000313" key="2">
    <source>
        <dbReference type="EMBL" id="PNT72207.1"/>
    </source>
</evidence>
<keyword evidence="4" id="KW-1185">Reference proteome</keyword>
<keyword evidence="1" id="KW-1133">Transmembrane helix</keyword>
<name>A0A2K2DD59_BRADI</name>
<feature type="transmembrane region" description="Helical" evidence="1">
    <location>
        <begin position="39"/>
        <end position="58"/>
    </location>
</feature>
<dbReference type="EnsemblPlants" id="PNT72207">
    <property type="protein sequence ID" value="PNT72207"/>
    <property type="gene ID" value="BRADI_2g41293v3"/>
</dbReference>
<reference evidence="2 3" key="1">
    <citation type="journal article" date="2010" name="Nature">
        <title>Genome sequencing and analysis of the model grass Brachypodium distachyon.</title>
        <authorList>
            <consortium name="International Brachypodium Initiative"/>
        </authorList>
    </citation>
    <scope>NUCLEOTIDE SEQUENCE [LARGE SCALE GENOMIC DNA]</scope>
    <source>
        <strain evidence="2 3">Bd21</strain>
    </source>
</reference>
<keyword evidence="1" id="KW-0472">Membrane</keyword>
<protein>
    <submittedName>
        <fullName evidence="2 3">Uncharacterized protein</fullName>
    </submittedName>
</protein>
<evidence type="ECO:0000313" key="4">
    <source>
        <dbReference type="Proteomes" id="UP000008810"/>
    </source>
</evidence>
<sequence length="91" mass="10623">MMVESLWWGNKGLGKRIQPGDADAEVSLEMLRRIKRLYFLYKFLYQMCFKFPVIQIYPVRNASGFGHITVHDKIIQCAVMGLTFLFLTLCD</sequence>
<dbReference type="AlphaFoldDB" id="A0A2K2DD59"/>
<evidence type="ECO:0000256" key="1">
    <source>
        <dbReference type="SAM" id="Phobius"/>
    </source>
</evidence>
<feature type="transmembrane region" description="Helical" evidence="1">
    <location>
        <begin position="73"/>
        <end position="90"/>
    </location>
</feature>
<evidence type="ECO:0000313" key="3">
    <source>
        <dbReference type="EnsemblPlants" id="PNT72207"/>
    </source>
</evidence>
<gene>
    <name evidence="2" type="ORF">BRADI_2g41293v3</name>
</gene>
<proteinExistence type="predicted"/>
<dbReference type="Gramene" id="PNT72207">
    <property type="protein sequence ID" value="PNT72207"/>
    <property type="gene ID" value="BRADI_2g41293v3"/>
</dbReference>
<reference evidence="3" key="3">
    <citation type="submission" date="2018-08" db="UniProtKB">
        <authorList>
            <consortium name="EnsemblPlants"/>
        </authorList>
    </citation>
    <scope>IDENTIFICATION</scope>
    <source>
        <strain evidence="3">cv. Bd21</strain>
    </source>
</reference>
<dbReference type="EMBL" id="CM000881">
    <property type="protein sequence ID" value="PNT72207.1"/>
    <property type="molecule type" value="Genomic_DNA"/>
</dbReference>